<dbReference type="AlphaFoldDB" id="A0A0H4T8X5"/>
<dbReference type="Gene3D" id="3.90.1640.10">
    <property type="entry name" value="inorganic pyrophosphatase (n-terminal core)"/>
    <property type="match status" value="1"/>
</dbReference>
<dbReference type="EMBL" id="KT007005">
    <property type="protein sequence ID" value="AKQ02907.1"/>
    <property type="molecule type" value="Genomic_DNA"/>
</dbReference>
<protein>
    <recommendedName>
        <fullName evidence="2">DDH domain-containing protein</fullName>
    </recommendedName>
</protein>
<name>A0A0H4T8X5_9BACT</name>
<keyword evidence="1" id="KW-0378">Hydrolase</keyword>
<proteinExistence type="predicted"/>
<evidence type="ECO:0000313" key="1">
    <source>
        <dbReference type="EMBL" id="AKQ02907.1"/>
    </source>
</evidence>
<sequence length="168" mass="18874">MEKIIVTTGQPFTDIDALACAIAYTELLRLEGKDAEAVLPGPLNKSITNEIKSWNLKFLKTPTTKNAKYALVDISEPKFFANFVKENDVIEVYDHRPGFKDYWEKKLGDGAKTEMVGACATLIWEEYVKRKKSNEISEMSGNLLSTAIISNTLNFNAMVTTDRDKKSL</sequence>
<evidence type="ECO:0008006" key="2">
    <source>
        <dbReference type="Google" id="ProtNLM"/>
    </source>
</evidence>
<dbReference type="SUPFAM" id="SSF64182">
    <property type="entry name" value="DHH phosphoesterases"/>
    <property type="match status" value="1"/>
</dbReference>
<dbReference type="InterPro" id="IPR038763">
    <property type="entry name" value="DHH_sf"/>
</dbReference>
<dbReference type="GO" id="GO:0016787">
    <property type="term" value="F:hydrolase activity"/>
    <property type="evidence" value="ECO:0007669"/>
    <property type="project" value="UniProtKB-KW"/>
</dbReference>
<accession>A0A0H4T8X5</accession>
<reference evidence="1" key="1">
    <citation type="journal article" date="2015" name="ISME J.">
        <title>Aquifer environment selects for microbial species cohorts in sediment and groundwater.</title>
        <authorList>
            <person name="Hug L.A."/>
            <person name="Thomas B.C."/>
            <person name="Brown C.T."/>
            <person name="Frischkorn K.R."/>
            <person name="Williams K.H."/>
            <person name="Tringe S.G."/>
            <person name="Banfield J.F."/>
        </authorList>
    </citation>
    <scope>NUCLEOTIDE SEQUENCE</scope>
</reference>
<organism evidence="1">
    <name type="scientific">uncultured Microgenomates bacterium Rifle_16ft_4_minimus_37836</name>
    <dbReference type="NCBI Taxonomy" id="1665115"/>
    <lineage>
        <taxon>Bacteria</taxon>
        <taxon>Candidatus Microgenomatota</taxon>
        <taxon>environmental samples</taxon>
    </lineage>
</organism>